<name>A0A2M4DN51_ANODA</name>
<feature type="signal peptide" evidence="1">
    <location>
        <begin position="1"/>
        <end position="28"/>
    </location>
</feature>
<dbReference type="AlphaFoldDB" id="A0A2M4DN51"/>
<dbReference type="EMBL" id="GGFL01014390">
    <property type="protein sequence ID" value="MBW78568.1"/>
    <property type="molecule type" value="Transcribed_RNA"/>
</dbReference>
<protein>
    <submittedName>
        <fullName evidence="2">Putative secreted protein</fullName>
    </submittedName>
</protein>
<organism evidence="2">
    <name type="scientific">Anopheles darlingi</name>
    <name type="common">Mosquito</name>
    <dbReference type="NCBI Taxonomy" id="43151"/>
    <lineage>
        <taxon>Eukaryota</taxon>
        <taxon>Metazoa</taxon>
        <taxon>Ecdysozoa</taxon>
        <taxon>Arthropoda</taxon>
        <taxon>Hexapoda</taxon>
        <taxon>Insecta</taxon>
        <taxon>Pterygota</taxon>
        <taxon>Neoptera</taxon>
        <taxon>Endopterygota</taxon>
        <taxon>Diptera</taxon>
        <taxon>Nematocera</taxon>
        <taxon>Culicoidea</taxon>
        <taxon>Culicidae</taxon>
        <taxon>Anophelinae</taxon>
        <taxon>Anopheles</taxon>
    </lineage>
</organism>
<keyword evidence="1" id="KW-0732">Signal</keyword>
<evidence type="ECO:0000256" key="1">
    <source>
        <dbReference type="SAM" id="SignalP"/>
    </source>
</evidence>
<reference evidence="2" key="1">
    <citation type="submission" date="2018-01" db="EMBL/GenBank/DDBJ databases">
        <title>An insight into the sialome of Amazonian anophelines.</title>
        <authorList>
            <person name="Ribeiro J.M."/>
            <person name="Scarpassa V."/>
            <person name="Calvo E."/>
        </authorList>
    </citation>
    <scope>NUCLEOTIDE SEQUENCE</scope>
</reference>
<evidence type="ECO:0000313" key="2">
    <source>
        <dbReference type="EMBL" id="MBW78568.1"/>
    </source>
</evidence>
<feature type="chain" id="PRO_5014688898" evidence="1">
    <location>
        <begin position="29"/>
        <end position="66"/>
    </location>
</feature>
<sequence>MKAHNNRPRNCFFFFLFVGVLCPRPCVSREVESNLNPSIAETFKTQSQSTHARRRLVVYGAFSILM</sequence>
<accession>A0A2M4DN51</accession>
<proteinExistence type="predicted"/>